<dbReference type="FunFam" id="1.10.510.10:FF:000315">
    <property type="entry name" value="membrane-associated tyrosine- and threonine-specific cdc2-inhibitory kinase"/>
    <property type="match status" value="1"/>
</dbReference>
<dbReference type="InterPro" id="IPR050339">
    <property type="entry name" value="CC_SR_Kinase"/>
</dbReference>
<dbReference type="GO" id="GO:0051321">
    <property type="term" value="P:meiotic cell cycle"/>
    <property type="evidence" value="ECO:0007669"/>
    <property type="project" value="TreeGrafter"/>
</dbReference>
<comment type="similarity">
    <text evidence="15">Belongs to the protein kinase superfamily. Ser/Thr protein kinase family. GCN2 subfamily.</text>
</comment>
<evidence type="ECO:0000256" key="20">
    <source>
        <dbReference type="SAM" id="MobiDB-lite"/>
    </source>
</evidence>
<dbReference type="InterPro" id="IPR008271">
    <property type="entry name" value="Ser/Thr_kinase_AS"/>
</dbReference>
<evidence type="ECO:0000256" key="15">
    <source>
        <dbReference type="ARBA" id="ARBA00037982"/>
    </source>
</evidence>
<evidence type="ECO:0000256" key="16">
    <source>
        <dbReference type="ARBA" id="ARBA00047899"/>
    </source>
</evidence>
<feature type="transmembrane region" description="Helical" evidence="21">
    <location>
        <begin position="377"/>
        <end position="399"/>
    </location>
</feature>
<evidence type="ECO:0000256" key="8">
    <source>
        <dbReference type="ARBA" id="ARBA00022840"/>
    </source>
</evidence>
<reference evidence="23" key="1">
    <citation type="journal article" date="2020" name="Ecol. Evol.">
        <title>Genome structure and content of the rice root-knot nematode (Meloidogyne graminicola).</title>
        <authorList>
            <person name="Phan N.T."/>
            <person name="Danchin E.G.J."/>
            <person name="Klopp C."/>
            <person name="Perfus-Barbeoch L."/>
            <person name="Kozlowski D.K."/>
            <person name="Koutsovoulos G.D."/>
            <person name="Lopez-Roques C."/>
            <person name="Bouchez O."/>
            <person name="Zahm M."/>
            <person name="Besnard G."/>
            <person name="Bellafiore S."/>
        </authorList>
    </citation>
    <scope>NUCLEOTIDE SEQUENCE</scope>
    <source>
        <strain evidence="23">VN-18</strain>
    </source>
</reference>
<comment type="catalytic activity">
    <reaction evidence="17">
        <text>L-seryl-[protein] + ATP = O-phospho-L-seryl-[protein] + ADP + H(+)</text>
        <dbReference type="Rhea" id="RHEA:17989"/>
        <dbReference type="Rhea" id="RHEA-COMP:9863"/>
        <dbReference type="Rhea" id="RHEA-COMP:11604"/>
        <dbReference type="ChEBI" id="CHEBI:15378"/>
        <dbReference type="ChEBI" id="CHEBI:29999"/>
        <dbReference type="ChEBI" id="CHEBI:30616"/>
        <dbReference type="ChEBI" id="CHEBI:83421"/>
        <dbReference type="ChEBI" id="CHEBI:456216"/>
        <dbReference type="EC" id="2.7.11.1"/>
    </reaction>
</comment>
<dbReference type="PROSITE" id="PS00107">
    <property type="entry name" value="PROTEIN_KINASE_ATP"/>
    <property type="match status" value="1"/>
</dbReference>
<sequence length="543" mass="62798">MQSTPDRGERGFITPSRCSPAGKFMVDQPLSTKREKLLRGTPSRYKIPPAPRLMKSAPHVQRFSMIRTHIEPFARIVSFKNPADRPRLSPHYHPDTQESYLQQRFFMHGRLGRGDFGEVVSVRSKDDGKMYAVKCALETYRNIADRREKLQEVHKHELLPPHPNLLHFVKAWEQRGRLYIQTELCCGSLDDVARERHEIGEPEIWYYLIDILMALEHMHSHDLIHVDIKPSNIFITSDGICKLGDFGLVFDLNKDDPKNICEGDGKYLAAEVLNDKPTKAADIFSLGMTILELATDLDLPCNGVFWHEIRNRMIDEKYIKALSTDLRRVIAWMIDPCPLNRPKAVELLRDPVVCRYRSRRQLKLVKHRIICTITDNLFIMFYALSTLLYQVFYPLIWLIHFCSERFNDPKISTPYSESRILNSSLLHSRNRDRTPEFNLPSPPYDSFDSPVTDTSFRHHLNFDDKTFSENETGLSPESRMNVSLPNRSTISPLARFTGSGDSPTSTRSRKRGPRAGDELFGIERRFLRKSRDVEEREGVANND</sequence>
<gene>
    <name evidence="23" type="ORF">Mgra_00006750</name>
</gene>
<dbReference type="GO" id="GO:0000139">
    <property type="term" value="C:Golgi membrane"/>
    <property type="evidence" value="ECO:0007669"/>
    <property type="project" value="UniProtKB-SubCell"/>
</dbReference>
<evidence type="ECO:0000256" key="9">
    <source>
        <dbReference type="ARBA" id="ARBA00022842"/>
    </source>
</evidence>
<dbReference type="Proteomes" id="UP000605970">
    <property type="component" value="Unassembled WGS sequence"/>
</dbReference>
<keyword evidence="10" id="KW-0744">Spermatogenesis</keyword>
<evidence type="ECO:0000256" key="18">
    <source>
        <dbReference type="ARBA" id="ARBA00071413"/>
    </source>
</evidence>
<dbReference type="Pfam" id="PF00069">
    <property type="entry name" value="Pkinase"/>
    <property type="match status" value="1"/>
</dbReference>
<evidence type="ECO:0000313" key="24">
    <source>
        <dbReference type="Proteomes" id="UP000605970"/>
    </source>
</evidence>
<protein>
    <recommendedName>
        <fullName evidence="18">Membrane-associated tyrosine- and threonine-specific cdc2-inhibitory kinase wee-1.3</fullName>
        <ecNumber evidence="2">2.7.11.1</ecNumber>
    </recommendedName>
</protein>
<feature type="compositionally biased region" description="Basic and acidic residues" evidence="20">
    <location>
        <begin position="1"/>
        <end position="10"/>
    </location>
</feature>
<keyword evidence="11" id="KW-0896">Oogenesis</keyword>
<keyword evidence="5" id="KW-0479">Metal-binding</keyword>
<keyword evidence="11" id="KW-0221">Differentiation</keyword>
<evidence type="ECO:0000256" key="12">
    <source>
        <dbReference type="ARBA" id="ARBA00023034"/>
    </source>
</evidence>
<dbReference type="OrthoDB" id="5337378at2759"/>
<evidence type="ECO:0000256" key="10">
    <source>
        <dbReference type="ARBA" id="ARBA00022871"/>
    </source>
</evidence>
<keyword evidence="7 23" id="KW-0418">Kinase</keyword>
<evidence type="ECO:0000256" key="17">
    <source>
        <dbReference type="ARBA" id="ARBA00048679"/>
    </source>
</evidence>
<dbReference type="EC" id="2.7.11.1" evidence="2"/>
<evidence type="ECO:0000256" key="5">
    <source>
        <dbReference type="ARBA" id="ARBA00022723"/>
    </source>
</evidence>
<dbReference type="SMART" id="SM00220">
    <property type="entry name" value="S_TKc"/>
    <property type="match status" value="1"/>
</dbReference>
<dbReference type="GO" id="GO:0048477">
    <property type="term" value="P:oogenesis"/>
    <property type="evidence" value="ECO:0007669"/>
    <property type="project" value="UniProtKB-KW"/>
</dbReference>
<evidence type="ECO:0000256" key="1">
    <source>
        <dbReference type="ARBA" id="ARBA00004395"/>
    </source>
</evidence>
<evidence type="ECO:0000256" key="6">
    <source>
        <dbReference type="ARBA" id="ARBA00022741"/>
    </source>
</evidence>
<dbReference type="InterPro" id="IPR017441">
    <property type="entry name" value="Protein_kinase_ATP_BS"/>
</dbReference>
<keyword evidence="13 21" id="KW-0472">Membrane</keyword>
<keyword evidence="8 19" id="KW-0067">ATP-binding</keyword>
<keyword evidence="14" id="KW-0131">Cell cycle</keyword>
<dbReference type="Gene3D" id="1.10.510.10">
    <property type="entry name" value="Transferase(Phosphotransferase) domain 1"/>
    <property type="match status" value="1"/>
</dbReference>
<evidence type="ECO:0000256" key="21">
    <source>
        <dbReference type="SAM" id="Phobius"/>
    </source>
</evidence>
<evidence type="ECO:0000259" key="22">
    <source>
        <dbReference type="PROSITE" id="PS50011"/>
    </source>
</evidence>
<feature type="domain" description="Protein kinase" evidence="22">
    <location>
        <begin position="105"/>
        <end position="353"/>
    </location>
</feature>
<comment type="caution">
    <text evidence="23">The sequence shown here is derived from an EMBL/GenBank/DDBJ whole genome shotgun (WGS) entry which is preliminary data.</text>
</comment>
<dbReference type="EMBL" id="JABEBT010000068">
    <property type="protein sequence ID" value="KAF7633889.1"/>
    <property type="molecule type" value="Genomic_DNA"/>
</dbReference>
<dbReference type="Gene3D" id="3.30.200.20">
    <property type="entry name" value="Phosphorylase Kinase, domain 1"/>
    <property type="match status" value="1"/>
</dbReference>
<keyword evidence="21" id="KW-0812">Transmembrane</keyword>
<evidence type="ECO:0000256" key="7">
    <source>
        <dbReference type="ARBA" id="ARBA00022777"/>
    </source>
</evidence>
<dbReference type="InterPro" id="IPR011009">
    <property type="entry name" value="Kinase-like_dom_sf"/>
</dbReference>
<name>A0A8S9ZKR2_9BILA</name>
<evidence type="ECO:0000256" key="13">
    <source>
        <dbReference type="ARBA" id="ARBA00023136"/>
    </source>
</evidence>
<organism evidence="23 24">
    <name type="scientific">Meloidogyne graminicola</name>
    <dbReference type="NCBI Taxonomy" id="189291"/>
    <lineage>
        <taxon>Eukaryota</taxon>
        <taxon>Metazoa</taxon>
        <taxon>Ecdysozoa</taxon>
        <taxon>Nematoda</taxon>
        <taxon>Chromadorea</taxon>
        <taxon>Rhabditida</taxon>
        <taxon>Tylenchina</taxon>
        <taxon>Tylenchomorpha</taxon>
        <taxon>Tylenchoidea</taxon>
        <taxon>Meloidogynidae</taxon>
        <taxon>Meloidogyninae</taxon>
        <taxon>Meloidogyne</taxon>
    </lineage>
</organism>
<feature type="region of interest" description="Disordered" evidence="20">
    <location>
        <begin position="1"/>
        <end position="24"/>
    </location>
</feature>
<keyword evidence="6 19" id="KW-0547">Nucleotide-binding</keyword>
<evidence type="ECO:0000313" key="23">
    <source>
        <dbReference type="EMBL" id="KAF7633889.1"/>
    </source>
</evidence>
<keyword evidence="21" id="KW-1133">Transmembrane helix</keyword>
<dbReference type="PROSITE" id="PS00108">
    <property type="entry name" value="PROTEIN_KINASE_ST"/>
    <property type="match status" value="1"/>
</dbReference>
<evidence type="ECO:0000256" key="2">
    <source>
        <dbReference type="ARBA" id="ARBA00012513"/>
    </source>
</evidence>
<evidence type="ECO:0000256" key="14">
    <source>
        <dbReference type="ARBA" id="ARBA00023306"/>
    </source>
</evidence>
<feature type="region of interest" description="Disordered" evidence="20">
    <location>
        <begin position="490"/>
        <end position="522"/>
    </location>
</feature>
<accession>A0A8S9ZKR2</accession>
<dbReference type="InterPro" id="IPR000719">
    <property type="entry name" value="Prot_kinase_dom"/>
</dbReference>
<dbReference type="GO" id="GO:0004674">
    <property type="term" value="F:protein serine/threonine kinase activity"/>
    <property type="evidence" value="ECO:0007669"/>
    <property type="project" value="UniProtKB-KW"/>
</dbReference>
<dbReference type="PANTHER" id="PTHR11042:SF183">
    <property type="entry name" value="MEMBRANE-ASSOCIATED TYROSINE- AND THREONINE-SPECIFIC CDC2-INHIBITORY KINASE"/>
    <property type="match status" value="1"/>
</dbReference>
<dbReference type="PANTHER" id="PTHR11042">
    <property type="entry name" value="EUKARYOTIC TRANSLATION INITIATION FACTOR 2-ALPHA KINASE EIF2-ALPHA KINASE -RELATED"/>
    <property type="match status" value="1"/>
</dbReference>
<keyword evidence="4" id="KW-0808">Transferase</keyword>
<dbReference type="GO" id="GO:0046872">
    <property type="term" value="F:metal ion binding"/>
    <property type="evidence" value="ECO:0007669"/>
    <property type="project" value="UniProtKB-KW"/>
</dbReference>
<keyword evidence="12" id="KW-0333">Golgi apparatus</keyword>
<dbReference type="AlphaFoldDB" id="A0A8S9ZKR2"/>
<comment type="catalytic activity">
    <reaction evidence="16">
        <text>L-threonyl-[protein] + ATP = O-phospho-L-threonyl-[protein] + ADP + H(+)</text>
        <dbReference type="Rhea" id="RHEA:46608"/>
        <dbReference type="Rhea" id="RHEA-COMP:11060"/>
        <dbReference type="Rhea" id="RHEA-COMP:11605"/>
        <dbReference type="ChEBI" id="CHEBI:15378"/>
        <dbReference type="ChEBI" id="CHEBI:30013"/>
        <dbReference type="ChEBI" id="CHEBI:30616"/>
        <dbReference type="ChEBI" id="CHEBI:61977"/>
        <dbReference type="ChEBI" id="CHEBI:456216"/>
        <dbReference type="EC" id="2.7.11.1"/>
    </reaction>
</comment>
<feature type="binding site" evidence="19">
    <location>
        <position position="134"/>
    </location>
    <ligand>
        <name>ATP</name>
        <dbReference type="ChEBI" id="CHEBI:30616"/>
    </ligand>
</feature>
<dbReference type="PROSITE" id="PS50011">
    <property type="entry name" value="PROTEIN_KINASE_DOM"/>
    <property type="match status" value="1"/>
</dbReference>
<comment type="subcellular location">
    <subcellularLocation>
        <location evidence="1">Golgi apparatus membrane</location>
        <topology evidence="1">Peripheral membrane protein</topology>
    </subcellularLocation>
</comment>
<dbReference type="GO" id="GO:0110031">
    <property type="term" value="P:negative regulation of G2/MI transition of meiotic cell cycle"/>
    <property type="evidence" value="ECO:0007669"/>
    <property type="project" value="TreeGrafter"/>
</dbReference>
<evidence type="ECO:0000256" key="3">
    <source>
        <dbReference type="ARBA" id="ARBA00022527"/>
    </source>
</evidence>
<proteinExistence type="inferred from homology"/>
<keyword evidence="24" id="KW-1185">Reference proteome</keyword>
<dbReference type="GO" id="GO:0007283">
    <property type="term" value="P:spermatogenesis"/>
    <property type="evidence" value="ECO:0007669"/>
    <property type="project" value="UniProtKB-KW"/>
</dbReference>
<dbReference type="GO" id="GO:0005634">
    <property type="term" value="C:nucleus"/>
    <property type="evidence" value="ECO:0007669"/>
    <property type="project" value="TreeGrafter"/>
</dbReference>
<evidence type="ECO:0000256" key="4">
    <source>
        <dbReference type="ARBA" id="ARBA00022679"/>
    </source>
</evidence>
<dbReference type="SUPFAM" id="SSF56112">
    <property type="entry name" value="Protein kinase-like (PK-like)"/>
    <property type="match status" value="1"/>
</dbReference>
<keyword evidence="9" id="KW-0460">Magnesium</keyword>
<dbReference type="GO" id="GO:0005524">
    <property type="term" value="F:ATP binding"/>
    <property type="evidence" value="ECO:0007669"/>
    <property type="project" value="UniProtKB-UniRule"/>
</dbReference>
<evidence type="ECO:0000256" key="11">
    <source>
        <dbReference type="ARBA" id="ARBA00022943"/>
    </source>
</evidence>
<keyword evidence="3" id="KW-0723">Serine/threonine-protein kinase</keyword>
<evidence type="ECO:0000256" key="19">
    <source>
        <dbReference type="PROSITE-ProRule" id="PRU10141"/>
    </source>
</evidence>